<evidence type="ECO:0000313" key="1">
    <source>
        <dbReference type="EMBL" id="GAI34173.1"/>
    </source>
</evidence>
<reference evidence="1" key="1">
    <citation type="journal article" date="2014" name="Front. Microbiol.">
        <title>High frequency of phylogenetically diverse reductive dehalogenase-homologous genes in deep subseafloor sedimentary metagenomes.</title>
        <authorList>
            <person name="Kawai M."/>
            <person name="Futagami T."/>
            <person name="Toyoda A."/>
            <person name="Takaki Y."/>
            <person name="Nishi S."/>
            <person name="Hori S."/>
            <person name="Arai W."/>
            <person name="Tsubouchi T."/>
            <person name="Morono Y."/>
            <person name="Uchiyama I."/>
            <person name="Ito T."/>
            <person name="Fujiyama A."/>
            <person name="Inagaki F."/>
            <person name="Takami H."/>
        </authorList>
    </citation>
    <scope>NUCLEOTIDE SEQUENCE</scope>
    <source>
        <strain evidence="1">Expedition CK06-06</strain>
    </source>
</reference>
<accession>X1MS94</accession>
<dbReference type="Pfam" id="PF01546">
    <property type="entry name" value="Peptidase_M20"/>
    <property type="match status" value="1"/>
</dbReference>
<sequence>PRINPIYGAARVIELFKEWEKHWRSENRHNLFKGKGKELNLGLRCIDSKVPGEFAQMANPIITKISWIIWSYPGMTESKFYKRFIEFWKNIFKKDPVLKSFEFEIEPAFHYIRPWESDSDYQGIQKLAEAYKTYTKKNPVISGAPICCDMAICGDQGNMPVVVLGPRGGNRHSSDEWVMLEDIYELIGIFIMFINNWCSK</sequence>
<dbReference type="EMBL" id="BARV01027144">
    <property type="protein sequence ID" value="GAI34173.1"/>
    <property type="molecule type" value="Genomic_DNA"/>
</dbReference>
<dbReference type="InterPro" id="IPR002933">
    <property type="entry name" value="Peptidase_M20"/>
</dbReference>
<dbReference type="GO" id="GO:0016787">
    <property type="term" value="F:hydrolase activity"/>
    <property type="evidence" value="ECO:0007669"/>
    <property type="project" value="InterPro"/>
</dbReference>
<dbReference type="AlphaFoldDB" id="X1MS94"/>
<comment type="caution">
    <text evidence="1">The sequence shown here is derived from an EMBL/GenBank/DDBJ whole genome shotgun (WGS) entry which is preliminary data.</text>
</comment>
<dbReference type="Gene3D" id="3.40.630.10">
    <property type="entry name" value="Zn peptidases"/>
    <property type="match status" value="1"/>
</dbReference>
<proteinExistence type="predicted"/>
<organism evidence="1">
    <name type="scientific">marine sediment metagenome</name>
    <dbReference type="NCBI Taxonomy" id="412755"/>
    <lineage>
        <taxon>unclassified sequences</taxon>
        <taxon>metagenomes</taxon>
        <taxon>ecological metagenomes</taxon>
    </lineage>
</organism>
<dbReference type="Gene3D" id="3.30.70.360">
    <property type="match status" value="1"/>
</dbReference>
<feature type="non-terminal residue" evidence="1">
    <location>
        <position position="1"/>
    </location>
</feature>
<dbReference type="SUPFAM" id="SSF53187">
    <property type="entry name" value="Zn-dependent exopeptidases"/>
    <property type="match status" value="1"/>
</dbReference>
<evidence type="ECO:0008006" key="2">
    <source>
        <dbReference type="Google" id="ProtNLM"/>
    </source>
</evidence>
<name>X1MS94_9ZZZZ</name>
<gene>
    <name evidence="1" type="ORF">S06H3_43734</name>
</gene>
<protein>
    <recommendedName>
        <fullName evidence="2">Peptidase M20 dimerisation domain-containing protein</fullName>
    </recommendedName>
</protein>